<reference evidence="11 12" key="1">
    <citation type="submission" date="2013-08" db="EMBL/GenBank/DDBJ databases">
        <title>The genome sequence of Knoellia sinensis.</title>
        <authorList>
            <person name="Zhu W."/>
            <person name="Wang G."/>
        </authorList>
    </citation>
    <scope>NUCLEOTIDE SEQUENCE [LARGE SCALE GENOMIC DNA]</scope>
    <source>
        <strain evidence="11 12">KCTC 19936</strain>
    </source>
</reference>
<dbReference type="GO" id="GO:0031501">
    <property type="term" value="C:mannosyltransferase complex"/>
    <property type="evidence" value="ECO:0007669"/>
    <property type="project" value="TreeGrafter"/>
</dbReference>
<feature type="transmembrane region" description="Helical" evidence="10">
    <location>
        <begin position="157"/>
        <end position="186"/>
    </location>
</feature>
<feature type="transmembrane region" description="Helical" evidence="10">
    <location>
        <begin position="192"/>
        <end position="222"/>
    </location>
</feature>
<name>A0A0A0J2E8_9MICO</name>
<dbReference type="AlphaFoldDB" id="A0A0A0J2E8"/>
<evidence type="ECO:0000256" key="5">
    <source>
        <dbReference type="ARBA" id="ARBA00022679"/>
    </source>
</evidence>
<keyword evidence="3" id="KW-0337">GPI-anchor biosynthesis</keyword>
<comment type="caution">
    <text evidence="11">The sequence shown here is derived from an EMBL/GenBank/DDBJ whole genome shotgun (WGS) entry which is preliminary data.</text>
</comment>
<protein>
    <recommendedName>
        <fullName evidence="13">Glycosyltransferase RgtA/B/C/D-like domain-containing protein</fullName>
    </recommendedName>
</protein>
<dbReference type="PANTHER" id="PTHR12468">
    <property type="entry name" value="GPI MANNOSYLTRANSFERASE 2"/>
    <property type="match status" value="1"/>
</dbReference>
<evidence type="ECO:0000256" key="3">
    <source>
        <dbReference type="ARBA" id="ARBA00022502"/>
    </source>
</evidence>
<evidence type="ECO:0008006" key="13">
    <source>
        <dbReference type="Google" id="ProtNLM"/>
    </source>
</evidence>
<accession>A0A0A0J2E8</accession>
<dbReference type="GO" id="GO:0006506">
    <property type="term" value="P:GPI anchor biosynthetic process"/>
    <property type="evidence" value="ECO:0007669"/>
    <property type="project" value="UniProtKB-UniPathway"/>
</dbReference>
<dbReference type="GO" id="GO:0016020">
    <property type="term" value="C:membrane"/>
    <property type="evidence" value="ECO:0007669"/>
    <property type="project" value="GOC"/>
</dbReference>
<dbReference type="UniPathway" id="UPA00196"/>
<comment type="subcellular location">
    <subcellularLocation>
        <location evidence="1">Endoplasmic reticulum membrane</location>
        <topology evidence="1">Multi-pass membrane protein</topology>
    </subcellularLocation>
</comment>
<evidence type="ECO:0000313" key="12">
    <source>
        <dbReference type="Proteomes" id="UP000030002"/>
    </source>
</evidence>
<dbReference type="PANTHER" id="PTHR12468:SF2">
    <property type="entry name" value="GPI MANNOSYLTRANSFERASE 2"/>
    <property type="match status" value="1"/>
</dbReference>
<gene>
    <name evidence="11" type="ORF">N802_09420</name>
</gene>
<feature type="transmembrane region" description="Helical" evidence="10">
    <location>
        <begin position="295"/>
        <end position="320"/>
    </location>
</feature>
<dbReference type="eggNOG" id="COG5542">
    <property type="taxonomic scope" value="Bacteria"/>
</dbReference>
<evidence type="ECO:0000256" key="8">
    <source>
        <dbReference type="ARBA" id="ARBA00022989"/>
    </source>
</evidence>
<evidence type="ECO:0000256" key="1">
    <source>
        <dbReference type="ARBA" id="ARBA00004477"/>
    </source>
</evidence>
<keyword evidence="4" id="KW-0328">Glycosyltransferase</keyword>
<keyword evidence="7" id="KW-0256">Endoplasmic reticulum</keyword>
<feature type="transmembrane region" description="Helical" evidence="10">
    <location>
        <begin position="38"/>
        <end position="57"/>
    </location>
</feature>
<dbReference type="Pfam" id="PF04188">
    <property type="entry name" value="Mannosyl_trans2"/>
    <property type="match status" value="1"/>
</dbReference>
<evidence type="ECO:0000256" key="9">
    <source>
        <dbReference type="ARBA" id="ARBA00023136"/>
    </source>
</evidence>
<dbReference type="Proteomes" id="UP000030002">
    <property type="component" value="Unassembled WGS sequence"/>
</dbReference>
<evidence type="ECO:0000256" key="7">
    <source>
        <dbReference type="ARBA" id="ARBA00022824"/>
    </source>
</evidence>
<evidence type="ECO:0000256" key="10">
    <source>
        <dbReference type="SAM" id="Phobius"/>
    </source>
</evidence>
<comment type="pathway">
    <text evidence="2">Glycolipid biosynthesis; glycosylphosphatidylinositol-anchor biosynthesis.</text>
</comment>
<organism evidence="11 12">
    <name type="scientific">Knoellia sinensis KCTC 19936</name>
    <dbReference type="NCBI Taxonomy" id="1385520"/>
    <lineage>
        <taxon>Bacteria</taxon>
        <taxon>Bacillati</taxon>
        <taxon>Actinomycetota</taxon>
        <taxon>Actinomycetes</taxon>
        <taxon>Micrococcales</taxon>
        <taxon>Intrasporangiaceae</taxon>
        <taxon>Knoellia</taxon>
    </lineage>
</organism>
<dbReference type="EMBL" id="AVPJ01000020">
    <property type="protein sequence ID" value="KGN30332.1"/>
    <property type="molecule type" value="Genomic_DNA"/>
</dbReference>
<feature type="transmembrane region" description="Helical" evidence="10">
    <location>
        <begin position="108"/>
        <end position="137"/>
    </location>
</feature>
<dbReference type="InterPro" id="IPR007315">
    <property type="entry name" value="PIG-V/Gpi18"/>
</dbReference>
<dbReference type="STRING" id="1385520.N802_09420"/>
<keyword evidence="8 10" id="KW-1133">Transmembrane helix</keyword>
<keyword evidence="9 10" id="KW-0472">Membrane</keyword>
<sequence length="398" mass="42753">MRLPHDLTDVERGLRVSEAPLGARPAIRAGVAFLASRVLLGLTVLLMAAIAGQGAVAHEWATGVWWLDRFSAWDSYHFVRIATLGYLPPGLDCCDQAFFPGYPLAMAALAPILGGSVTGAGLLVTVLASGVAAALLWTLVAEDARGGDGAARRAVTLLAVAPAGFFLVAVYTEALFLALALGAWLLATRRHWWWAGVMAALATGVRVNGLFLAAGLVVMYAVQWHKDGRPRPRLDVLALGFPAISVGAYMAHLESLTGSWDAWREAEERGWDRSTAWPWEGLVSAWQSLLDSPNVWLAASRAGDIVAVLLGVAACILLLRQRRWPELTYLSLTVGVVLCSTLWVSAPRYALTWFPAYLAVATMRESTAYKRVYAVALGLSAALLIAATWAAATRHWVA</sequence>
<dbReference type="GO" id="GO:0004376">
    <property type="term" value="F:GPI mannosyltransferase activity"/>
    <property type="evidence" value="ECO:0007669"/>
    <property type="project" value="InterPro"/>
</dbReference>
<keyword evidence="12" id="KW-1185">Reference proteome</keyword>
<dbReference type="GO" id="GO:0000009">
    <property type="term" value="F:alpha-1,6-mannosyltransferase activity"/>
    <property type="evidence" value="ECO:0007669"/>
    <property type="project" value="InterPro"/>
</dbReference>
<evidence type="ECO:0000313" key="11">
    <source>
        <dbReference type="EMBL" id="KGN30332.1"/>
    </source>
</evidence>
<feature type="transmembrane region" description="Helical" evidence="10">
    <location>
        <begin position="234"/>
        <end position="251"/>
    </location>
</feature>
<evidence type="ECO:0000256" key="6">
    <source>
        <dbReference type="ARBA" id="ARBA00022692"/>
    </source>
</evidence>
<evidence type="ECO:0000256" key="2">
    <source>
        <dbReference type="ARBA" id="ARBA00004687"/>
    </source>
</evidence>
<proteinExistence type="predicted"/>
<keyword evidence="5" id="KW-0808">Transferase</keyword>
<evidence type="ECO:0000256" key="4">
    <source>
        <dbReference type="ARBA" id="ARBA00022676"/>
    </source>
</evidence>
<feature type="transmembrane region" description="Helical" evidence="10">
    <location>
        <begin position="372"/>
        <end position="392"/>
    </location>
</feature>
<keyword evidence="6 10" id="KW-0812">Transmembrane</keyword>